<sequence length="381" mass="40709">PERNFLIWEDNVKYSNLTALAATAALAFTPVAQAETLRHAIGAAGVSGLIDGTQAWADYIKEQTGGETEIKVYAGSLLNFTETFTGLRDGIADSGFVVPAYHRAELPYANLLSDMGTAGVDPVAMAGAANEFMFTCAPCLTEFNNAGQVFLGNTVTGPYYMYNQKPVKSLADFQGIKVRGFGPFGRWLDAMGASAVSLGATDIYESMSQGHIDGNIHTLETLDTLSTGEVANYALNQPIAVFIGNTMFNVSKMTWDGLSDQTKRAMIDGAAIGHAIATIDSVNQAEAILADPAAHGVELLEPAADLKAKAESFRETDMETVVALNRDDYGIADAAEQVVRFQELVAKWEALVKDIDPSDPKAVGDLYLQQIFSKIDPASLG</sequence>
<dbReference type="Gene3D" id="3.40.190.170">
    <property type="entry name" value="Bacterial extracellular solute-binding protein, family 7"/>
    <property type="match status" value="1"/>
</dbReference>
<dbReference type="InterPro" id="IPR038404">
    <property type="entry name" value="TRAP_DctP_sf"/>
</dbReference>
<accession>A0A0F9MPJ9</accession>
<dbReference type="InterPro" id="IPR018389">
    <property type="entry name" value="DctP_fam"/>
</dbReference>
<evidence type="ECO:0000256" key="1">
    <source>
        <dbReference type="ARBA" id="ARBA00022729"/>
    </source>
</evidence>
<dbReference type="EMBL" id="LAZR01009705">
    <property type="protein sequence ID" value="KKM71067.1"/>
    <property type="molecule type" value="Genomic_DNA"/>
</dbReference>
<proteinExistence type="predicted"/>
<keyword evidence="1" id="KW-0732">Signal</keyword>
<dbReference type="PANTHER" id="PTHR33376">
    <property type="match status" value="1"/>
</dbReference>
<dbReference type="NCBIfam" id="NF037995">
    <property type="entry name" value="TRAP_S1"/>
    <property type="match status" value="1"/>
</dbReference>
<dbReference type="Pfam" id="PF03480">
    <property type="entry name" value="DctP"/>
    <property type="match status" value="1"/>
</dbReference>
<reference evidence="2" key="1">
    <citation type="journal article" date="2015" name="Nature">
        <title>Complex archaea that bridge the gap between prokaryotes and eukaryotes.</title>
        <authorList>
            <person name="Spang A."/>
            <person name="Saw J.H."/>
            <person name="Jorgensen S.L."/>
            <person name="Zaremba-Niedzwiedzka K."/>
            <person name="Martijn J."/>
            <person name="Lind A.E."/>
            <person name="van Eijk R."/>
            <person name="Schleper C."/>
            <person name="Guy L."/>
            <person name="Ettema T.J."/>
        </authorList>
    </citation>
    <scope>NUCLEOTIDE SEQUENCE</scope>
</reference>
<evidence type="ECO:0000313" key="2">
    <source>
        <dbReference type="EMBL" id="KKM71067.1"/>
    </source>
</evidence>
<feature type="non-terminal residue" evidence="2">
    <location>
        <position position="1"/>
    </location>
</feature>
<organism evidence="2">
    <name type="scientific">marine sediment metagenome</name>
    <dbReference type="NCBI Taxonomy" id="412755"/>
    <lineage>
        <taxon>unclassified sequences</taxon>
        <taxon>metagenomes</taxon>
        <taxon>ecological metagenomes</taxon>
    </lineage>
</organism>
<dbReference type="GO" id="GO:0055085">
    <property type="term" value="P:transmembrane transport"/>
    <property type="evidence" value="ECO:0007669"/>
    <property type="project" value="InterPro"/>
</dbReference>
<name>A0A0F9MPJ9_9ZZZZ</name>
<dbReference type="CDD" id="cd13666">
    <property type="entry name" value="PBP2_TRAP_DctP_like_1"/>
    <property type="match status" value="1"/>
</dbReference>
<gene>
    <name evidence="2" type="ORF">LCGC14_1434420</name>
</gene>
<comment type="caution">
    <text evidence="2">The sequence shown here is derived from an EMBL/GenBank/DDBJ whole genome shotgun (WGS) entry which is preliminary data.</text>
</comment>
<dbReference type="PANTHER" id="PTHR33376:SF15">
    <property type="entry name" value="BLL6794 PROTEIN"/>
    <property type="match status" value="1"/>
</dbReference>
<evidence type="ECO:0008006" key="3">
    <source>
        <dbReference type="Google" id="ProtNLM"/>
    </source>
</evidence>
<dbReference type="AlphaFoldDB" id="A0A0F9MPJ9"/>
<protein>
    <recommendedName>
        <fullName evidence="3">C4-dicarboxylate ABC transporter substrate-binding protein</fullName>
    </recommendedName>
</protein>